<evidence type="ECO:0000256" key="6">
    <source>
        <dbReference type="RuleBase" id="RU003983"/>
    </source>
</evidence>
<dbReference type="GO" id="GO:0051603">
    <property type="term" value="P:proteolysis involved in protein catabolic process"/>
    <property type="evidence" value="ECO:0007669"/>
    <property type="project" value="TreeGrafter"/>
</dbReference>
<keyword evidence="8" id="KW-0732">Signal</keyword>
<organism evidence="10 11">
    <name type="scientific">Piscinibacter koreensis</name>
    <dbReference type="NCBI Taxonomy" id="2742824"/>
    <lineage>
        <taxon>Bacteria</taxon>
        <taxon>Pseudomonadati</taxon>
        <taxon>Pseudomonadota</taxon>
        <taxon>Betaproteobacteria</taxon>
        <taxon>Burkholderiales</taxon>
        <taxon>Sphaerotilaceae</taxon>
        <taxon>Piscinibacter</taxon>
    </lineage>
</organism>
<comment type="caution">
    <text evidence="10">The sequence shown here is derived from an EMBL/GenBank/DDBJ whole genome shotgun (WGS) entry which is preliminary data.</text>
</comment>
<dbReference type="Proteomes" id="UP000529637">
    <property type="component" value="Unassembled WGS sequence"/>
</dbReference>
<evidence type="ECO:0000256" key="7">
    <source>
        <dbReference type="SAM" id="MobiDB-lite"/>
    </source>
</evidence>
<evidence type="ECO:0000256" key="4">
    <source>
        <dbReference type="ARBA" id="ARBA00022833"/>
    </source>
</evidence>
<comment type="similarity">
    <text evidence="6">Belongs to the peptidase M48 family.</text>
</comment>
<keyword evidence="11" id="KW-1185">Reference proteome</keyword>
<keyword evidence="4 6" id="KW-0862">Zinc</keyword>
<evidence type="ECO:0000256" key="5">
    <source>
        <dbReference type="ARBA" id="ARBA00023049"/>
    </source>
</evidence>
<feature type="domain" description="Peptidase M48" evidence="9">
    <location>
        <begin position="90"/>
        <end position="269"/>
    </location>
</feature>
<comment type="cofactor">
    <cofactor evidence="6">
        <name>Zn(2+)</name>
        <dbReference type="ChEBI" id="CHEBI:29105"/>
    </cofactor>
    <text evidence="6">Binds 1 zinc ion per subunit.</text>
</comment>
<accession>A0A7Y6NJP5</accession>
<protein>
    <submittedName>
        <fullName evidence="10">M48 family metallopeptidase</fullName>
    </submittedName>
</protein>
<sequence>MTHEPPAHSRVAPGRLGRRASALAAALLIALPSGAFAREGVDVGPPSMMSKLVSADQVEAAARQQYAAMLQEASSKHAVAPPNHPQVVRLRTIAQRLIPFAEDWNPRAREWRWEVNVIGSRQINAFCMPGGKIAFFLGILEQLKLTDDEVAIIMGHEMAHALREHAREQMGKTAATRGAIELGAAIFGLGNGGRMVAGLGGQLLTLRFGRADETEADLVGIELAARAGYDPRAGVSLWNKMAAANRRGGNLEFLSTHPSGPTRISGIQAALPQVMPLYERAPKPPRRFDAALQGDEAPPRRSSGR</sequence>
<dbReference type="GO" id="GO:0046872">
    <property type="term" value="F:metal ion binding"/>
    <property type="evidence" value="ECO:0007669"/>
    <property type="project" value="UniProtKB-KW"/>
</dbReference>
<dbReference type="InterPro" id="IPR051156">
    <property type="entry name" value="Mito/Outer_Membr_Metalloprot"/>
</dbReference>
<feature type="signal peptide" evidence="8">
    <location>
        <begin position="1"/>
        <end position="37"/>
    </location>
</feature>
<dbReference type="Gene3D" id="3.30.2010.10">
    <property type="entry name" value="Metalloproteases ('zincins'), catalytic domain"/>
    <property type="match status" value="1"/>
</dbReference>
<feature type="compositionally biased region" description="Basic and acidic residues" evidence="7">
    <location>
        <begin position="280"/>
        <end position="289"/>
    </location>
</feature>
<evidence type="ECO:0000256" key="3">
    <source>
        <dbReference type="ARBA" id="ARBA00022801"/>
    </source>
</evidence>
<name>A0A7Y6NJP5_9BURK</name>
<dbReference type="Pfam" id="PF01435">
    <property type="entry name" value="Peptidase_M48"/>
    <property type="match status" value="1"/>
</dbReference>
<dbReference type="RefSeq" id="WP_176065372.1">
    <property type="nucleotide sequence ID" value="NZ_JABWMJ010000001.1"/>
</dbReference>
<feature type="region of interest" description="Disordered" evidence="7">
    <location>
        <begin position="280"/>
        <end position="305"/>
    </location>
</feature>
<evidence type="ECO:0000256" key="8">
    <source>
        <dbReference type="SAM" id="SignalP"/>
    </source>
</evidence>
<evidence type="ECO:0000313" key="10">
    <source>
        <dbReference type="EMBL" id="NUZ04433.1"/>
    </source>
</evidence>
<reference evidence="10 11" key="1">
    <citation type="submission" date="2020-06" db="EMBL/GenBank/DDBJ databases">
        <title>Schlegella sp. ID0723 isolated from air conditioner.</title>
        <authorList>
            <person name="Kim D.Y."/>
            <person name="Kim D.-U."/>
        </authorList>
    </citation>
    <scope>NUCLEOTIDE SEQUENCE [LARGE SCALE GENOMIC DNA]</scope>
    <source>
        <strain evidence="10 11">ID0723</strain>
    </source>
</reference>
<dbReference type="PANTHER" id="PTHR22726:SF1">
    <property type="entry name" value="METALLOENDOPEPTIDASE OMA1, MITOCHONDRIAL"/>
    <property type="match status" value="1"/>
</dbReference>
<feature type="chain" id="PRO_5031353022" evidence="8">
    <location>
        <begin position="38"/>
        <end position="305"/>
    </location>
</feature>
<dbReference type="AlphaFoldDB" id="A0A7Y6NJP5"/>
<dbReference type="CDD" id="cd07331">
    <property type="entry name" value="M48C_Oma1_like"/>
    <property type="match status" value="1"/>
</dbReference>
<keyword evidence="5 6" id="KW-0482">Metalloprotease</keyword>
<evidence type="ECO:0000259" key="9">
    <source>
        <dbReference type="Pfam" id="PF01435"/>
    </source>
</evidence>
<keyword evidence="3 6" id="KW-0378">Hydrolase</keyword>
<evidence type="ECO:0000256" key="1">
    <source>
        <dbReference type="ARBA" id="ARBA00022670"/>
    </source>
</evidence>
<dbReference type="PANTHER" id="PTHR22726">
    <property type="entry name" value="METALLOENDOPEPTIDASE OMA1"/>
    <property type="match status" value="1"/>
</dbReference>
<dbReference type="GO" id="GO:0016020">
    <property type="term" value="C:membrane"/>
    <property type="evidence" value="ECO:0007669"/>
    <property type="project" value="TreeGrafter"/>
</dbReference>
<evidence type="ECO:0000313" key="11">
    <source>
        <dbReference type="Proteomes" id="UP000529637"/>
    </source>
</evidence>
<gene>
    <name evidence="10" type="ORF">HQN59_01535</name>
</gene>
<evidence type="ECO:0000256" key="2">
    <source>
        <dbReference type="ARBA" id="ARBA00022723"/>
    </source>
</evidence>
<proteinExistence type="inferred from homology"/>
<dbReference type="EMBL" id="JABWMJ010000001">
    <property type="protein sequence ID" value="NUZ04433.1"/>
    <property type="molecule type" value="Genomic_DNA"/>
</dbReference>
<dbReference type="InterPro" id="IPR001915">
    <property type="entry name" value="Peptidase_M48"/>
</dbReference>
<dbReference type="GO" id="GO:0004222">
    <property type="term" value="F:metalloendopeptidase activity"/>
    <property type="evidence" value="ECO:0007669"/>
    <property type="project" value="InterPro"/>
</dbReference>
<keyword evidence="1 6" id="KW-0645">Protease</keyword>
<keyword evidence="2" id="KW-0479">Metal-binding</keyword>